<dbReference type="CDD" id="cd10154">
    <property type="entry name" value="NreA-like_DUF156"/>
    <property type="match status" value="1"/>
</dbReference>
<dbReference type="InterPro" id="IPR003735">
    <property type="entry name" value="Metal_Tscrpt_repr"/>
</dbReference>
<dbReference type="GO" id="GO:0045892">
    <property type="term" value="P:negative regulation of DNA-templated transcription"/>
    <property type="evidence" value="ECO:0007669"/>
    <property type="project" value="UniProtKB-ARBA"/>
</dbReference>
<dbReference type="STRING" id="1443111.Z949_1895"/>
<dbReference type="AlphaFoldDB" id="A0A420DH61"/>
<sequence>MIPTAKAMVNAKRSNEFTCRFMCPFLLVSARLLYPPIGGDALFMTNHAPHATQPDIIMRLKRANGHPLSVIEMIEAERPYIDIAQQLHAVEKAITQAKHTLFQDHIDHYLNAAMAGAGSDGATATAEFKAITKYPMRKAHALCPC</sequence>
<keyword evidence="2" id="KW-0238">DNA-binding</keyword>
<dbReference type="Gene3D" id="1.20.58.1000">
    <property type="entry name" value="Metal-sensitive repressor, helix protomer"/>
    <property type="match status" value="1"/>
</dbReference>
<gene>
    <name evidence="2" type="ORF">C8N30_2632</name>
</gene>
<dbReference type="PANTHER" id="PTHR33677">
    <property type="entry name" value="TRANSCRIPTIONAL REPRESSOR FRMR-RELATED"/>
    <property type="match status" value="1"/>
</dbReference>
<protein>
    <submittedName>
        <fullName evidence="2">DNA-binding FrmR family transcriptional regulator</fullName>
    </submittedName>
</protein>
<reference evidence="2 3" key="1">
    <citation type="submission" date="2018-09" db="EMBL/GenBank/DDBJ databases">
        <title>Genomic Encyclopedia of Archaeal and Bacterial Type Strains, Phase II (KMG-II): from individual species to whole genera.</title>
        <authorList>
            <person name="Goeker M."/>
        </authorList>
    </citation>
    <scope>NUCLEOTIDE SEQUENCE [LARGE SCALE GENOMIC DNA]</scope>
    <source>
        <strain evidence="2 3">DSM 11458</strain>
    </source>
</reference>
<dbReference type="GO" id="GO:0046872">
    <property type="term" value="F:metal ion binding"/>
    <property type="evidence" value="ECO:0007669"/>
    <property type="project" value="InterPro"/>
</dbReference>
<comment type="similarity">
    <text evidence="1">Belongs to the FrmR/RcnR family.</text>
</comment>
<evidence type="ECO:0000313" key="3">
    <source>
        <dbReference type="Proteomes" id="UP000284407"/>
    </source>
</evidence>
<evidence type="ECO:0000313" key="2">
    <source>
        <dbReference type="EMBL" id="RKE93564.1"/>
    </source>
</evidence>
<dbReference type="Proteomes" id="UP000284407">
    <property type="component" value="Unassembled WGS sequence"/>
</dbReference>
<keyword evidence="3" id="KW-1185">Reference proteome</keyword>
<dbReference type="GO" id="GO:0003677">
    <property type="term" value="F:DNA binding"/>
    <property type="evidence" value="ECO:0007669"/>
    <property type="project" value="UniProtKB-KW"/>
</dbReference>
<accession>A0A420DH61</accession>
<dbReference type="Pfam" id="PF02583">
    <property type="entry name" value="Trns_repr_metal"/>
    <property type="match status" value="1"/>
</dbReference>
<proteinExistence type="inferred from homology"/>
<organism evidence="2 3">
    <name type="scientific">Sulfitobacter guttiformis</name>
    <dbReference type="NCBI Taxonomy" id="74349"/>
    <lineage>
        <taxon>Bacteria</taxon>
        <taxon>Pseudomonadati</taxon>
        <taxon>Pseudomonadota</taxon>
        <taxon>Alphaproteobacteria</taxon>
        <taxon>Rhodobacterales</taxon>
        <taxon>Roseobacteraceae</taxon>
        <taxon>Sulfitobacter</taxon>
    </lineage>
</organism>
<name>A0A420DH61_9RHOB</name>
<comment type="caution">
    <text evidence="2">The sequence shown here is derived from an EMBL/GenBank/DDBJ whole genome shotgun (WGS) entry which is preliminary data.</text>
</comment>
<dbReference type="EMBL" id="RAQK01000002">
    <property type="protein sequence ID" value="RKE93564.1"/>
    <property type="molecule type" value="Genomic_DNA"/>
</dbReference>
<evidence type="ECO:0000256" key="1">
    <source>
        <dbReference type="ARBA" id="ARBA00005260"/>
    </source>
</evidence>
<dbReference type="InterPro" id="IPR038390">
    <property type="entry name" value="Metal_Tscrpt_repr_sf"/>
</dbReference>